<dbReference type="AlphaFoldDB" id="A0A222VNY6"/>
<gene>
    <name evidence="1" type="ORF">SAMN05421630_101739</name>
</gene>
<dbReference type="OrthoDB" id="8481923at2"/>
<dbReference type="STRING" id="530584.SAMN05421630_101739"/>
<keyword evidence="2" id="KW-1185">Reference proteome</keyword>
<reference evidence="1 2" key="1">
    <citation type="submission" date="2016-10" db="EMBL/GenBank/DDBJ databases">
        <authorList>
            <person name="de Groot N.N."/>
        </authorList>
    </citation>
    <scope>NUCLEOTIDE SEQUENCE [LARGE SCALE GENOMIC DNA]</scope>
    <source>
        <strain evidence="1 2">CGMCC 4.5506</strain>
    </source>
</reference>
<proteinExistence type="predicted"/>
<evidence type="ECO:0000313" key="1">
    <source>
        <dbReference type="EMBL" id="SDC18645.1"/>
    </source>
</evidence>
<dbReference type="EMBL" id="FMZE01000001">
    <property type="protein sequence ID" value="SDC18645.1"/>
    <property type="molecule type" value="Genomic_DNA"/>
</dbReference>
<organism evidence="1 2">
    <name type="scientific">Prauserella marina</name>
    <dbReference type="NCBI Taxonomy" id="530584"/>
    <lineage>
        <taxon>Bacteria</taxon>
        <taxon>Bacillati</taxon>
        <taxon>Actinomycetota</taxon>
        <taxon>Actinomycetes</taxon>
        <taxon>Pseudonocardiales</taxon>
        <taxon>Pseudonocardiaceae</taxon>
        <taxon>Prauserella</taxon>
    </lineage>
</organism>
<sequence>MPFTLVHPAAVVPLARGPLVVSALVAGAIAPDVLYLWPLNRLALELSGDFNATLTHSFPAVLWVGPLLTLAMLLAWYAVLRRPLLSLAPPSFAGRFAAPPSPRAWVSPRFLFWVLLSAAIGATTHVVWDAVTHGDLTVLRSTEVAGMRVNRILQYISTVAGAAYLAWWVRRWWRRTTPGAVPDGLSGGARRAAFAVLAVAAVAGAVVDLLTVGLPGLELTGEIEYPVRAVLAGASAGIAIGLAAYVIAWHGAGLLRRARAGEPASR</sequence>
<dbReference type="Proteomes" id="UP000199494">
    <property type="component" value="Unassembled WGS sequence"/>
</dbReference>
<dbReference type="InterPro" id="IPR025238">
    <property type="entry name" value="DUF4184"/>
</dbReference>
<protein>
    <submittedName>
        <fullName evidence="1">Uncharacterized protein</fullName>
    </submittedName>
</protein>
<dbReference type="RefSeq" id="WP_091797073.1">
    <property type="nucleotide sequence ID" value="NZ_CP016353.1"/>
</dbReference>
<accession>A0A222VNY6</accession>
<dbReference type="Pfam" id="PF13803">
    <property type="entry name" value="DUF4184"/>
    <property type="match status" value="1"/>
</dbReference>
<dbReference type="KEGG" id="pmad:BAY61_11820"/>
<name>A0A222VNY6_9PSEU</name>
<evidence type="ECO:0000313" key="2">
    <source>
        <dbReference type="Proteomes" id="UP000199494"/>
    </source>
</evidence>